<keyword evidence="7" id="KW-1185">Reference proteome</keyword>
<dbReference type="GO" id="GO:0017000">
    <property type="term" value="P:antibiotic biosynthetic process"/>
    <property type="evidence" value="ECO:0007669"/>
    <property type="project" value="UniProtKB-ARBA"/>
</dbReference>
<keyword evidence="3" id="KW-0808">Transferase</keyword>
<dbReference type="SMART" id="SM00823">
    <property type="entry name" value="PKS_PP"/>
    <property type="match status" value="1"/>
</dbReference>
<evidence type="ECO:0000256" key="2">
    <source>
        <dbReference type="ARBA" id="ARBA00022553"/>
    </source>
</evidence>
<organism evidence="6 7">
    <name type="scientific">Streptomyces boncukensis</name>
    <dbReference type="NCBI Taxonomy" id="2711219"/>
    <lineage>
        <taxon>Bacteria</taxon>
        <taxon>Bacillati</taxon>
        <taxon>Actinomycetota</taxon>
        <taxon>Actinomycetes</taxon>
        <taxon>Kitasatosporales</taxon>
        <taxon>Streptomycetaceae</taxon>
        <taxon>Streptomyces</taxon>
    </lineage>
</organism>
<dbReference type="InterPro" id="IPR006162">
    <property type="entry name" value="Ppantetheine_attach_site"/>
</dbReference>
<name>A0A6G4WRX3_9ACTN</name>
<proteinExistence type="predicted"/>
<comment type="caution">
    <text evidence="6">The sequence shown here is derived from an EMBL/GenBank/DDBJ whole genome shotgun (WGS) entry which is preliminary data.</text>
</comment>
<dbReference type="SMART" id="SM01294">
    <property type="entry name" value="PKS_PP_betabranch"/>
    <property type="match status" value="1"/>
</dbReference>
<dbReference type="PROSITE" id="PS50075">
    <property type="entry name" value="CARRIER"/>
    <property type="match status" value="1"/>
</dbReference>
<accession>A0A6G4WRX3</accession>
<protein>
    <recommendedName>
        <fullName evidence="5">Carrier domain-containing protein</fullName>
    </recommendedName>
</protein>
<keyword evidence="4" id="KW-0511">Multifunctional enzyme</keyword>
<keyword evidence="1" id="KW-0596">Phosphopantetheine</keyword>
<reference evidence="6 7" key="1">
    <citation type="submission" date="2020-02" db="EMBL/GenBank/DDBJ databases">
        <title>Whole-genome analyses of novel actinobacteria.</title>
        <authorList>
            <person name="Sahin N."/>
            <person name="Tatar D."/>
        </authorList>
    </citation>
    <scope>NUCLEOTIDE SEQUENCE [LARGE SCALE GENOMIC DNA]</scope>
    <source>
        <strain evidence="6 7">SB3404</strain>
    </source>
</reference>
<evidence type="ECO:0000256" key="4">
    <source>
        <dbReference type="ARBA" id="ARBA00023268"/>
    </source>
</evidence>
<evidence type="ECO:0000313" key="7">
    <source>
        <dbReference type="Proteomes" id="UP000477722"/>
    </source>
</evidence>
<evidence type="ECO:0000256" key="3">
    <source>
        <dbReference type="ARBA" id="ARBA00022679"/>
    </source>
</evidence>
<dbReference type="Pfam" id="PF00550">
    <property type="entry name" value="PP-binding"/>
    <property type="match status" value="1"/>
</dbReference>
<dbReference type="Proteomes" id="UP000477722">
    <property type="component" value="Unassembled WGS sequence"/>
</dbReference>
<dbReference type="Gene3D" id="1.10.1200.10">
    <property type="entry name" value="ACP-like"/>
    <property type="match status" value="1"/>
</dbReference>
<evidence type="ECO:0000256" key="1">
    <source>
        <dbReference type="ARBA" id="ARBA00022450"/>
    </source>
</evidence>
<dbReference type="PANTHER" id="PTHR43775">
    <property type="entry name" value="FATTY ACID SYNTHASE"/>
    <property type="match status" value="1"/>
</dbReference>
<dbReference type="SUPFAM" id="SSF47336">
    <property type="entry name" value="ACP-like"/>
    <property type="match status" value="1"/>
</dbReference>
<evidence type="ECO:0000313" key="6">
    <source>
        <dbReference type="EMBL" id="NGO67241.1"/>
    </source>
</evidence>
<dbReference type="InterPro" id="IPR036736">
    <property type="entry name" value="ACP-like_sf"/>
</dbReference>
<dbReference type="InterPro" id="IPR020806">
    <property type="entry name" value="PKS_PP-bd"/>
</dbReference>
<keyword evidence="2" id="KW-0597">Phosphoprotein</keyword>
<sequence length="243" mass="25598">MAARLPEEARARMARGGVVPLTGEQALAAFDAAVTAEDAALAAVRFDPARVRAGGVPPLLASVITAERRSARDTWAERYAGLPPKERAAAVLHLVRTEAAAVLGHPGPDRIDPDRPFTDAGFDSLAAVELSNALRAATGLALPATLLFDRPDPTAMAAYLHERLAPSAAPPVLGALDQAGAALSGLSGLEADDDLRKQVRTKLRALLTQVDEAERAGRTDDVAGRLRDATPDEVFAFLDQEFK</sequence>
<dbReference type="InterPro" id="IPR050091">
    <property type="entry name" value="PKS_NRPS_Biosynth_Enz"/>
</dbReference>
<evidence type="ECO:0000259" key="5">
    <source>
        <dbReference type="PROSITE" id="PS50075"/>
    </source>
</evidence>
<dbReference type="AlphaFoldDB" id="A0A6G4WRX3"/>
<dbReference type="Gene3D" id="3.40.50.720">
    <property type="entry name" value="NAD(P)-binding Rossmann-like Domain"/>
    <property type="match status" value="1"/>
</dbReference>
<dbReference type="FunFam" id="1.10.1200.10:FF:000007">
    <property type="entry name" value="Probable polyketide synthase pks17"/>
    <property type="match status" value="1"/>
</dbReference>
<feature type="domain" description="Carrier" evidence="5">
    <location>
        <begin position="89"/>
        <end position="164"/>
    </location>
</feature>
<dbReference type="GO" id="GO:0004312">
    <property type="term" value="F:fatty acid synthase activity"/>
    <property type="evidence" value="ECO:0007669"/>
    <property type="project" value="TreeGrafter"/>
</dbReference>
<dbReference type="GO" id="GO:0031177">
    <property type="term" value="F:phosphopantetheine binding"/>
    <property type="evidence" value="ECO:0007669"/>
    <property type="project" value="InterPro"/>
</dbReference>
<dbReference type="EMBL" id="JAAKZZ010000012">
    <property type="protein sequence ID" value="NGO67241.1"/>
    <property type="molecule type" value="Genomic_DNA"/>
</dbReference>
<gene>
    <name evidence="6" type="ORF">G5C65_02445</name>
</gene>
<dbReference type="InterPro" id="IPR009081">
    <property type="entry name" value="PP-bd_ACP"/>
</dbReference>
<dbReference type="GO" id="GO:0006633">
    <property type="term" value="P:fatty acid biosynthetic process"/>
    <property type="evidence" value="ECO:0007669"/>
    <property type="project" value="TreeGrafter"/>
</dbReference>
<dbReference type="PANTHER" id="PTHR43775:SF51">
    <property type="entry name" value="INACTIVE PHENOLPHTHIOCEROL SYNTHESIS POLYKETIDE SYNTHASE TYPE I PKS1-RELATED"/>
    <property type="match status" value="1"/>
</dbReference>
<dbReference type="PROSITE" id="PS00012">
    <property type="entry name" value="PHOSPHOPANTETHEINE"/>
    <property type="match status" value="1"/>
</dbReference>